<keyword evidence="6" id="KW-0963">Cytoplasm</keyword>
<evidence type="ECO:0000259" key="24">
    <source>
        <dbReference type="PROSITE" id="PS51783"/>
    </source>
</evidence>
<dbReference type="Pfam" id="PF15787">
    <property type="entry name" value="DUF4704"/>
    <property type="match status" value="1"/>
</dbReference>
<dbReference type="InterPro" id="IPR046852">
    <property type="entry name" value="Neurobeachin_a-sol"/>
</dbReference>
<keyword evidence="9" id="KW-0551">Lipid droplet</keyword>
<evidence type="ECO:0000256" key="1">
    <source>
        <dbReference type="ARBA" id="ARBA00004346"/>
    </source>
</evidence>
<dbReference type="SMART" id="SM01026">
    <property type="entry name" value="Beach"/>
    <property type="match status" value="1"/>
</dbReference>
<dbReference type="Gene3D" id="2.130.10.10">
    <property type="entry name" value="YVTN repeat-like/Quinoprotein amine dehydrogenase"/>
    <property type="match status" value="1"/>
</dbReference>
<dbReference type="InterPro" id="IPR001660">
    <property type="entry name" value="SAM"/>
</dbReference>
<evidence type="ECO:0000256" key="15">
    <source>
        <dbReference type="ARBA" id="ARBA00065599"/>
    </source>
</evidence>
<dbReference type="SUPFAM" id="SSF48350">
    <property type="entry name" value="GTPase activation domain, GAP"/>
    <property type="match status" value="1"/>
</dbReference>
<evidence type="ECO:0000313" key="25">
    <source>
        <dbReference type="EMBL" id="KAF0030031.1"/>
    </source>
</evidence>
<protein>
    <recommendedName>
        <fullName evidence="17">Neurobeachin</fullName>
    </recommendedName>
    <alternativeName>
        <fullName evidence="19">Lysosomal-trafficking regulator 2</fullName>
    </alternativeName>
    <alternativeName>
        <fullName evidence="18">START domain-containing protein 13</fullName>
    </alternativeName>
    <alternativeName>
        <fullName evidence="16">StAR-related lipid transfer protein 13</fullName>
    </alternativeName>
</protein>
<dbReference type="SUPFAM" id="SSF55961">
    <property type="entry name" value="Bet v1-like"/>
    <property type="match status" value="1"/>
</dbReference>
<dbReference type="FunFam" id="1.10.555.10:FF:000007">
    <property type="entry name" value="rho GTPase-activating protein 7 isoform X2"/>
    <property type="match status" value="1"/>
</dbReference>
<dbReference type="InterPro" id="IPR002913">
    <property type="entry name" value="START_lipid-bd_dom"/>
</dbReference>
<dbReference type="Pfam" id="PF06469">
    <property type="entry name" value="DUF1088"/>
    <property type="match status" value="1"/>
</dbReference>
<dbReference type="InterPro" id="IPR031570">
    <property type="entry name" value="NBEA/BDCP_DUF4704"/>
</dbReference>
<dbReference type="Pfam" id="PF02138">
    <property type="entry name" value="Beach"/>
    <property type="match status" value="1"/>
</dbReference>
<dbReference type="InterPro" id="IPR023393">
    <property type="entry name" value="START-like_dom_sf"/>
</dbReference>
<dbReference type="SMART" id="SM00320">
    <property type="entry name" value="WD40"/>
    <property type="match status" value="5"/>
</dbReference>
<dbReference type="Pfam" id="PF14844">
    <property type="entry name" value="PH_BEACH"/>
    <property type="match status" value="1"/>
</dbReference>
<keyword evidence="10" id="KW-0677">Repeat</keyword>
<evidence type="ECO:0000256" key="16">
    <source>
        <dbReference type="ARBA" id="ARBA00067490"/>
    </source>
</evidence>
<feature type="non-terminal residue" evidence="25">
    <location>
        <position position="1"/>
    </location>
</feature>
<dbReference type="CDD" id="cd01201">
    <property type="entry name" value="PH_BEACH"/>
    <property type="match status" value="1"/>
</dbReference>
<evidence type="ECO:0000256" key="4">
    <source>
        <dbReference type="ARBA" id="ARBA00008498"/>
    </source>
</evidence>
<dbReference type="InterPro" id="IPR016024">
    <property type="entry name" value="ARM-type_fold"/>
</dbReference>
<dbReference type="SUPFAM" id="SSF47769">
    <property type="entry name" value="SAM/Pointed domain"/>
    <property type="match status" value="1"/>
</dbReference>
<sequence>IEAKEACDWLRAAGFPQYAQLFEDSQFPIDITPVKRDHDFLEKDLVEPLCRRLNTLNKCASMKLDVNLPKKKSEDSDEEDLFAISDKWTFEWSSRRWSRLQDIDCLLGNHREGLPFREGVPLRTTTSSESVLTDLSEPEVSSLHSESSGGSGHRGLSTEDSDCSNRTCSDSAAMPDSTSLTMPHIPKEIPHYGSLSDKHSKTSRTCAKDFLKRMETLRSRGTLGRGRKTLVISSPVLQQEAQALKTLHCVEIINGDGGAPEPLSNKVPPSQCGSEGSSHSSGSAVSTPSLKEHKPHRSDHKRSGMYLEDIDIFSDTQMNKVAEQNRKNEFCSYEDLVVHIPKDHKPGTFPKALSIESLSPTIGASINWHTGSMHLDSPLISCRKESRPVTQCCSRGSRISVYDNVPGSHLYASTGDLIDLEKEDLFPHLDDILLHVNGLQQIVDHWSQNVLPGGEGLAQIDGEREDTAGLQSSSQITLDFEGNSVTESQTTPSDGDRDRVSLAETESTRLRDRRDSGVGASLTRPNRLRWPSFQISNRLSHSVASLQITNQSAGQLSLLQKFSLLRLTAIMEKYSMSNKHGWTWSVPKFMKRMKVPDYKDKNVFGVPLIVHVQRSGQPLPLGLQQALRYLRSQCLDQVGLFRKSGVKSRIQALRQMNESSPDNVNYQDQSAYDVADMVKQFFRDLPEPLLTSKLGETFLHIYQYVPKDQRLQAVQAAIMLMSDENREVLQTLLCFLSDVTSSVEENQMTPMNIAVCLAPSLFHLNILKKDNLSPRAMQKKYATGRPDQKDLNENLAATQGLAHMIIECNRLFEIPHEMVTQSRNSYVEADLHAPTIDELCKQLEDDDGTHQTHMEGRLQNLLKEAREKSKYWVACSSSDNTELYYKKVGDGNPLRRWRVSVEVEAPPSVVLNRVLRERHLWDVDLLQWKVSETLDKQTEVFQYVLNRMPPHPSRDFVVLRSWRTDLPKGACSLVSVSIEHGDYPPVGGVRAIVLESNYLLEPCGSGKSRLTHICRVDLNSHASSSSSHLDLDLDLDLDCPRPASPGGRDGSSGSITASSASVGELTSHRPVTMPGSVSLSDRPPPPGHGHHAAAVSGETPTMSAAGATVLPAGVIDPSVPIRNIKMKFAVVIGLIQVGEVSNRDIVETVLNLLVGGEFDMETNFIIQDAESIGCMVELLEHCDATCQAEIWSMFTAILRKSVRNLQTSTEVGLIQQVLLKMSSVEDMIADLLVDMMGVLASYSITVKELKFLFTMLRGEGGLWPKHAVKMLSVLNQMPQRHGPGAFFNFPGRSAAAIALPPIAKWPYQNGFTFNTWFRMDPLNNINVDKDKPYLYCFRTSKGIGYSAHFVGNCLIVTSLKSKGKGFQHCVKYDFQPRKWYMISIVHIYSRWRNSEIRCYVNGQLVSYGDMAWHVNTNDSYDKCFLGSSESADANRVFCGQLAAVYVFSEALNPAQIFAIHQLGPGYKSTFKFKSESDIHLAEHHKLVLYDGKLASSISFTYNAKATDAQLCLESSPKENASIFVHSPHALMLQDVKATVTHSIHSAIHSIGGIQVLFPLFAQLDYYQMKDCQVEITVCATLLAFLFELLKSSVAMQEQMLGGKGFLVIGYLLEKLSRVHITRAVLEQFLSFGKYLEGLTHGAPLLKQLCDHILFNAAIWIHTPAKVQLSLYTYLSAEFIGTATIYNTIRRVGTVLQLMHSLKYYYWAVSPADSSGIAPKGLDGPRPTQKEIISLRAFILLFLKQLILKDQGVREDELQSILNYLLTMHEDENLHDVLQLVVALMSEHPASMIPAFDQRNGIRVIYKLMASKSESIQVQSLKVLGYFLKHLGHKRKVEIMHTHSLFTLLGERLMLHTNTVTLTTYNTLYEILTEQVCTQVVHKPHPEPDSTVKIQNPMILRVVATLLKSSAPSTELMEVRRLFLSDMIKLFSNSRENRRCLLQCSVWQDWMFSLGYINPKNSDEQKITEMMYNIFRILLYHAIKYEWGGWRVWVDTLSIAHSKVTYEAHKEYLAKMYEEYQRQEEENIKKGKKGLVSTISGLSAQASGITGAIEIREMEDNSQTPESETDYESADSRNPLAERKGPDEGLSRTEGVVHGVRVEVHDLLVDIKAEKVEATEVKLDDLDLSSETLGVSVNGSLVEVNSLLDNVYCAAVEKLSSNGSSILLRKSSMDDRNAAPLITLDDDKDIIANCNNFLFGNVAGSMQDKLLPDLSPAETLVLPSPEPPVQTTASDELNLLAHMTGSSELGSLPSILEKDEFELQAALEGISSVADAKSPVLAEGAAAVASDGGPSAGKTSSTADATSNTSDAERSDDGKDKEIKKIQTTATTQNLHGRLATQMERDIRVDLGFRGTLMTEEQRRQFSPGPRTTMFRIPEFKWSTMHQRLLTDLLFALESDVHVWRSHSTKSVMDFVNSNENIIFVHNTIHIISQMVDNIIIACGGILPLLSAATSPTTAIEIVPSNQSPIKDPDRLLQDVDINRLRAVVFRDVDDSKQAQFLALAVVYFISVLMVSKYRDILEPQRETARISSQTGHSMRQEINSPTSTETPLAFNSSEDHLGPSDDLHVENSLPHTDSGIGEEQVANLLNGSDPDHSTGRPNALSEQISEVKKSQESLSESPSVEVLKLPFSITSSSQPNKGISVKEILKSLVAAPVEGMETGLEPVSYPDIAAQAQAMLPMQFHSFDRFFLMCYLFVNLACAVQTLLRTPNWRPRFKFYHCLAVNTVGSSSSTFAGLTAGSTPNSFASATVTPKSMINTTGATEEAPSTSTSSSFVNGATSKSLPAVQSVAPMPEDTVENTSITTKLERALEKVAPLLREIFVDFAPFLSRTLLGSHGQELLIEVHTILIILLRTCRNIDTQILYLMLIIRSFAAGLVCMKSSTSVVELVMLLCSQEWQNSIQKNAGLAFIELINEGRLLCHAMKDHIVRVANEAEFILNRQRAEDVHKHAEFESNCAQYAADRREEEKMCDHLISAAKHRDHVTANQLKQKIVNILTNKHGAWGTLAQSQLHDFWRLDYWEDDLRRRRRFVRNPFGSTHLDIACKSLQEYGSVEEEVVRSKKSVRIQNVSSQNPETELMLEGDDDAVSLLQEKEMDNVGGPVVLSSPAQLVAPVLAARGTLSITTTEIYFEVDEDDPAFKRVDPKVLAYTEGLHGKWMFSEIRAVFSRRYLLQNTAMEVFMANRTSVMFNFPDQATVKKVVYSLPRVGVGTSYGLPQARRVSLATPRQLFKSSNMTQRWQRREISNFEYLTFLNTIAGRTYNDLNQYPVFPWVLANYDSEELDLTLPGNFRDLSKPVGALNPKRAAFYAERYETWEDDQTPPCHYNSHYSTAATTLHWLVRIEPFTTFFLSANNNKFDHPDRTFSAVARSWRNCQRDTSDVKELIPEFYYLPEMFVNSNGYHLGMREDRAMVCDVDLPAWAKKPEDLVRINRMALESEFVSCQLHQWIDLIFGYKQRGPEAVRALNVFHHLTYEGSVNLDSITDPSLRESPLMFKDQMQQDVIMVLKFPSNSPVTHVAANTLPHLIIPAVVTVTCSRLFAVNRWHNTVGLRGAPGYSLEQAHHLPIEMDSLVANNTGSNKRQITDLVDQSIQITTHCFVVTADNRYILVCGFWDKSFRVYSSETGKLTQIVFGHWDVVTCLARSESYIGGDCYIVSGSRDATLLLWYWSGRHHIIGDNPNSSDYPAPRAVLTGHDQEVVCVSVCAELGLVISGAKEGPCLVHTITGDLLRALEGPNHYQCPRLISVSSEGHCIIYYERGRFCNFSINGKLLAQMEVNDSTRAILLSSDGHNLVTGGDNGVVEVWQACDFKKLYMYPGCDAGVRAMDLSHDQRTLVTGMASGSIVAFNIDFNRWHYEHHNRY</sequence>
<feature type="region of interest" description="Disordered" evidence="20">
    <location>
        <begin position="2287"/>
        <end position="2319"/>
    </location>
</feature>
<dbReference type="GO" id="GO:0031966">
    <property type="term" value="C:mitochondrial membrane"/>
    <property type="evidence" value="ECO:0007669"/>
    <property type="project" value="UniProtKB-SubCell"/>
</dbReference>
<dbReference type="Pfam" id="PF07647">
    <property type="entry name" value="SAM_2"/>
    <property type="match status" value="1"/>
</dbReference>
<dbReference type="InterPro" id="IPR050865">
    <property type="entry name" value="BEACH_Domain"/>
</dbReference>
<dbReference type="FunFam" id="1.10.287.2070:FF:000001">
    <property type="entry name" value="StAR-related lipid transfer domain-containing 13"/>
    <property type="match status" value="1"/>
</dbReference>
<dbReference type="CDD" id="cd06071">
    <property type="entry name" value="Beach"/>
    <property type="match status" value="1"/>
</dbReference>
<dbReference type="InterPro" id="IPR008936">
    <property type="entry name" value="Rho_GTPase_activation_prot"/>
</dbReference>
<dbReference type="SUPFAM" id="SSF48371">
    <property type="entry name" value="ARM repeat"/>
    <property type="match status" value="1"/>
</dbReference>
<evidence type="ECO:0000256" key="8">
    <source>
        <dbReference type="ARBA" id="ARBA00022574"/>
    </source>
</evidence>
<dbReference type="GO" id="GO:0019901">
    <property type="term" value="F:protein kinase binding"/>
    <property type="evidence" value="ECO:0007669"/>
    <property type="project" value="TreeGrafter"/>
</dbReference>
<dbReference type="InterPro" id="IPR013320">
    <property type="entry name" value="ConA-like_dom_sf"/>
</dbReference>
<dbReference type="Gene3D" id="1.10.287.2070">
    <property type="match status" value="1"/>
</dbReference>
<dbReference type="InterPro" id="IPR000409">
    <property type="entry name" value="BEACH_dom"/>
</dbReference>
<feature type="domain" description="BEACH-type PH" evidence="24">
    <location>
        <begin position="3099"/>
        <end position="3207"/>
    </location>
</feature>
<feature type="compositionally biased region" description="Polar residues" evidence="20">
    <location>
        <begin position="123"/>
        <end position="133"/>
    </location>
</feature>
<evidence type="ECO:0000256" key="20">
    <source>
        <dbReference type="SAM" id="MobiDB-lite"/>
    </source>
</evidence>
<dbReference type="InterPro" id="IPR000198">
    <property type="entry name" value="RhoGAP_dom"/>
</dbReference>
<keyword evidence="5" id="KW-0343">GTPase activation</keyword>
<evidence type="ECO:0000259" key="23">
    <source>
        <dbReference type="PROSITE" id="PS50848"/>
    </source>
</evidence>
<evidence type="ECO:0000313" key="26">
    <source>
        <dbReference type="Proteomes" id="UP000438429"/>
    </source>
</evidence>
<dbReference type="CDD" id="cd04375">
    <property type="entry name" value="RhoGAP_DLC1"/>
    <property type="match status" value="1"/>
</dbReference>
<dbReference type="Gene3D" id="3.30.530.20">
    <property type="match status" value="1"/>
</dbReference>
<dbReference type="InterPro" id="IPR046851">
    <property type="entry name" value="NBCH_WD40"/>
</dbReference>
<dbReference type="GO" id="GO:0005096">
    <property type="term" value="F:GTPase activator activity"/>
    <property type="evidence" value="ECO:0007669"/>
    <property type="project" value="UniProtKB-KW"/>
</dbReference>
<dbReference type="PROSITE" id="PS50238">
    <property type="entry name" value="RHOGAP"/>
    <property type="match status" value="1"/>
</dbReference>
<comment type="subcellular location">
    <subcellularLocation>
        <location evidence="2">Cytoplasm</location>
    </subcellularLocation>
    <subcellularLocation>
        <location evidence="3">Lipid droplet</location>
    </subcellularLocation>
    <subcellularLocation>
        <location evidence="1">Mitochondrion membrane</location>
        <topology evidence="1">Peripheral membrane protein</topology>
        <orientation evidence="1">Cytoplasmic side</orientation>
    </subcellularLocation>
</comment>
<dbReference type="SUPFAM" id="SSF81837">
    <property type="entry name" value="BEACH domain"/>
    <property type="match status" value="1"/>
</dbReference>
<evidence type="ECO:0000256" key="19">
    <source>
        <dbReference type="ARBA" id="ARBA00080802"/>
    </source>
</evidence>
<name>A0A6A4SFU0_SCOMX</name>
<feature type="compositionally biased region" description="Basic and acidic residues" evidence="20">
    <location>
        <begin position="2310"/>
        <end position="2319"/>
    </location>
</feature>
<dbReference type="EMBL" id="VEVO01000015">
    <property type="protein sequence ID" value="KAF0030031.1"/>
    <property type="molecule type" value="Genomic_DNA"/>
</dbReference>
<dbReference type="InterPro" id="IPR013761">
    <property type="entry name" value="SAM/pointed_sf"/>
</dbReference>
<dbReference type="PROSITE" id="PS51783">
    <property type="entry name" value="PH_BEACH"/>
    <property type="match status" value="1"/>
</dbReference>
<dbReference type="GO" id="GO:0007165">
    <property type="term" value="P:signal transduction"/>
    <property type="evidence" value="ECO:0007669"/>
    <property type="project" value="InterPro"/>
</dbReference>
<feature type="compositionally biased region" description="Polar residues" evidence="20">
    <location>
        <begin position="2529"/>
        <end position="2556"/>
    </location>
</feature>
<dbReference type="GO" id="GO:0005811">
    <property type="term" value="C:lipid droplet"/>
    <property type="evidence" value="ECO:0007669"/>
    <property type="project" value="UniProtKB-SubCell"/>
</dbReference>
<comment type="subunit">
    <text evidence="15">Interacts with RII subunit of PKA.</text>
</comment>
<dbReference type="FunFam" id="3.30.530.20:FF:000009">
    <property type="entry name" value="StAR related lipid transfer domain containing 13"/>
    <property type="match status" value="1"/>
</dbReference>
<dbReference type="InterPro" id="IPR010508">
    <property type="entry name" value="NBEA-like_DUF1088"/>
</dbReference>
<dbReference type="InterPro" id="IPR001680">
    <property type="entry name" value="WD40_rpt"/>
</dbReference>
<dbReference type="Gene3D" id="1.10.1540.10">
    <property type="entry name" value="BEACH domain"/>
    <property type="match status" value="1"/>
</dbReference>
<evidence type="ECO:0000256" key="10">
    <source>
        <dbReference type="ARBA" id="ARBA00022737"/>
    </source>
</evidence>
<dbReference type="FunFam" id="1.10.1540.10:FF:000001">
    <property type="entry name" value="neurobeachin isoform X1"/>
    <property type="match status" value="1"/>
</dbReference>
<evidence type="ECO:0000256" key="12">
    <source>
        <dbReference type="ARBA" id="ARBA00023128"/>
    </source>
</evidence>
<comment type="similarity">
    <text evidence="4">Belongs to the WD repeat neurobeachin family.</text>
</comment>
<keyword evidence="12" id="KW-0496">Mitochondrion</keyword>
<feature type="compositionally biased region" description="Low complexity" evidence="20">
    <location>
        <begin position="138"/>
        <end position="148"/>
    </location>
</feature>
<reference evidence="25 26" key="1">
    <citation type="submission" date="2019-06" db="EMBL/GenBank/DDBJ databases">
        <title>Draft genomes of female and male turbot (Scophthalmus maximus).</title>
        <authorList>
            <person name="Xu H."/>
            <person name="Xu X.-W."/>
            <person name="Shao C."/>
            <person name="Chen S."/>
        </authorList>
    </citation>
    <scope>NUCLEOTIDE SEQUENCE [LARGE SCALE GENOMIC DNA]</scope>
    <source>
        <strain evidence="25">Ysfricsl-2016a</strain>
        <tissue evidence="25">Blood</tissue>
    </source>
</reference>
<dbReference type="Pfam" id="PF00620">
    <property type="entry name" value="RhoGAP"/>
    <property type="match status" value="1"/>
</dbReference>
<comment type="caution">
    <text evidence="25">The sequence shown here is derived from an EMBL/GenBank/DDBJ whole genome shotgun (WGS) entry which is preliminary data.</text>
</comment>
<feature type="region of interest" description="Disordered" evidence="20">
    <location>
        <begin position="2528"/>
        <end position="2619"/>
    </location>
</feature>
<dbReference type="InterPro" id="IPR036322">
    <property type="entry name" value="WD40_repeat_dom_sf"/>
</dbReference>
<dbReference type="Gene3D" id="2.60.120.200">
    <property type="match status" value="1"/>
</dbReference>
<proteinExistence type="inferred from homology"/>
<comment type="subunit">
    <text evidence="14">Homodimer. Interacts with TAX1BP1.</text>
</comment>
<feature type="compositionally biased region" description="Basic and acidic residues" evidence="20">
    <location>
        <begin position="2079"/>
        <end position="2090"/>
    </location>
</feature>
<feature type="region of interest" description="Disordered" evidence="20">
    <location>
        <begin position="121"/>
        <end position="200"/>
    </location>
</feature>
<evidence type="ECO:0000256" key="14">
    <source>
        <dbReference type="ARBA" id="ARBA00065039"/>
    </source>
</evidence>
<dbReference type="Gene3D" id="2.30.29.30">
    <property type="entry name" value="Pleckstrin-homology domain (PH domain)/Phosphotyrosine-binding domain (PTB)"/>
    <property type="match status" value="1"/>
</dbReference>
<accession>A0A6A4SFU0</accession>
<dbReference type="GO" id="GO:0005829">
    <property type="term" value="C:cytosol"/>
    <property type="evidence" value="ECO:0007669"/>
    <property type="project" value="TreeGrafter"/>
</dbReference>
<evidence type="ECO:0000256" key="7">
    <source>
        <dbReference type="ARBA" id="ARBA00022553"/>
    </source>
</evidence>
<evidence type="ECO:0000256" key="13">
    <source>
        <dbReference type="ARBA" id="ARBA00023136"/>
    </source>
</evidence>
<dbReference type="PANTHER" id="PTHR13743:SF62">
    <property type="entry name" value="NEUROBEACHIN"/>
    <property type="match status" value="1"/>
</dbReference>
<dbReference type="Pfam" id="PF20425">
    <property type="entry name" value="Neurobeachin"/>
    <property type="match status" value="1"/>
</dbReference>
<organism evidence="25 26">
    <name type="scientific">Scophthalmus maximus</name>
    <name type="common">Turbot</name>
    <name type="synonym">Psetta maxima</name>
    <dbReference type="NCBI Taxonomy" id="52904"/>
    <lineage>
        <taxon>Eukaryota</taxon>
        <taxon>Metazoa</taxon>
        <taxon>Chordata</taxon>
        <taxon>Craniata</taxon>
        <taxon>Vertebrata</taxon>
        <taxon>Euteleostomi</taxon>
        <taxon>Actinopterygii</taxon>
        <taxon>Neopterygii</taxon>
        <taxon>Teleostei</taxon>
        <taxon>Neoteleostei</taxon>
        <taxon>Acanthomorphata</taxon>
        <taxon>Carangaria</taxon>
        <taxon>Pleuronectiformes</taxon>
        <taxon>Pleuronectoidei</taxon>
        <taxon>Scophthalmidae</taxon>
        <taxon>Scophthalmus</taxon>
    </lineage>
</organism>
<dbReference type="Pfam" id="PF01852">
    <property type="entry name" value="START"/>
    <property type="match status" value="1"/>
</dbReference>
<dbReference type="PANTHER" id="PTHR13743">
    <property type="entry name" value="BEIGE/BEACH-RELATED"/>
    <property type="match status" value="1"/>
</dbReference>
<evidence type="ECO:0000259" key="22">
    <source>
        <dbReference type="PROSITE" id="PS50238"/>
    </source>
</evidence>
<evidence type="ECO:0000256" key="17">
    <source>
        <dbReference type="ARBA" id="ARBA00073055"/>
    </source>
</evidence>
<dbReference type="SMART" id="SM00234">
    <property type="entry name" value="START"/>
    <property type="match status" value="1"/>
</dbReference>
<evidence type="ECO:0000256" key="9">
    <source>
        <dbReference type="ARBA" id="ARBA00022677"/>
    </source>
</evidence>
<dbReference type="Gene3D" id="1.10.555.10">
    <property type="entry name" value="Rho GTPase activation protein"/>
    <property type="match status" value="1"/>
</dbReference>
<dbReference type="SUPFAM" id="SSF49899">
    <property type="entry name" value="Concanavalin A-like lectins/glucanases"/>
    <property type="match status" value="1"/>
</dbReference>
<feature type="region of interest" description="Disordered" evidence="20">
    <location>
        <begin position="258"/>
        <end position="303"/>
    </location>
</feature>
<dbReference type="SUPFAM" id="SSF50729">
    <property type="entry name" value="PH domain-like"/>
    <property type="match status" value="1"/>
</dbReference>
<dbReference type="Proteomes" id="UP000438429">
    <property type="component" value="Unassembled WGS sequence"/>
</dbReference>
<feature type="compositionally biased region" description="Polar residues" evidence="20">
    <location>
        <begin position="164"/>
        <end position="181"/>
    </location>
</feature>
<keyword evidence="13" id="KW-0472">Membrane</keyword>
<dbReference type="FunFam" id="2.130.10.10:FF:000036">
    <property type="entry name" value="Neurobeachin isoform A"/>
    <property type="match status" value="1"/>
</dbReference>
<dbReference type="CDD" id="cd09592">
    <property type="entry name" value="SAM_DLC2"/>
    <property type="match status" value="1"/>
</dbReference>
<dbReference type="Pfam" id="PF13385">
    <property type="entry name" value="Laminin_G_3"/>
    <property type="match status" value="1"/>
</dbReference>
<feature type="compositionally biased region" description="Low complexity" evidence="20">
    <location>
        <begin position="2298"/>
        <end position="2309"/>
    </location>
</feature>
<dbReference type="InterPro" id="IPR015943">
    <property type="entry name" value="WD40/YVTN_repeat-like_dom_sf"/>
</dbReference>
<dbReference type="SUPFAM" id="SSF50978">
    <property type="entry name" value="WD40 repeat-like"/>
    <property type="match status" value="1"/>
</dbReference>
<dbReference type="Pfam" id="PF20426">
    <property type="entry name" value="NBCH_WD40"/>
    <property type="match status" value="1"/>
</dbReference>
<dbReference type="FunFam" id="2.30.29.30:FF:000059">
    <property type="entry name" value="neurobeachin isoform X1"/>
    <property type="match status" value="1"/>
</dbReference>
<dbReference type="FunFam" id="2.60.120.200:FF:000010">
    <property type="entry name" value="neurobeachin isoform X2"/>
    <property type="match status" value="1"/>
</dbReference>
<evidence type="ECO:0000256" key="5">
    <source>
        <dbReference type="ARBA" id="ARBA00022468"/>
    </source>
</evidence>
<keyword evidence="7" id="KW-0597">Phosphoprotein</keyword>
<dbReference type="SMART" id="SM00324">
    <property type="entry name" value="RhoGAP"/>
    <property type="match status" value="1"/>
</dbReference>
<evidence type="ECO:0000256" key="3">
    <source>
        <dbReference type="ARBA" id="ARBA00004502"/>
    </source>
</evidence>
<dbReference type="GO" id="GO:0008289">
    <property type="term" value="F:lipid binding"/>
    <property type="evidence" value="ECO:0007669"/>
    <property type="project" value="InterPro"/>
</dbReference>
<dbReference type="PROSITE" id="PS50848">
    <property type="entry name" value="START"/>
    <property type="match status" value="1"/>
</dbReference>
<keyword evidence="11" id="KW-0007">Acetylation</keyword>
<feature type="compositionally biased region" description="Polar residues" evidence="20">
    <location>
        <begin position="481"/>
        <end position="493"/>
    </location>
</feature>
<evidence type="ECO:0000256" key="2">
    <source>
        <dbReference type="ARBA" id="ARBA00004496"/>
    </source>
</evidence>
<dbReference type="InterPro" id="IPR036372">
    <property type="entry name" value="BEACH_dom_sf"/>
</dbReference>
<feature type="domain" description="BEACH" evidence="21">
    <location>
        <begin position="3226"/>
        <end position="3521"/>
    </location>
</feature>
<feature type="region of interest" description="Disordered" evidence="20">
    <location>
        <begin position="2054"/>
        <end position="2093"/>
    </location>
</feature>
<dbReference type="GO" id="GO:0008104">
    <property type="term" value="P:intracellular protein localization"/>
    <property type="evidence" value="ECO:0007669"/>
    <property type="project" value="TreeGrafter"/>
</dbReference>
<evidence type="ECO:0000256" key="18">
    <source>
        <dbReference type="ARBA" id="ARBA00076865"/>
    </source>
</evidence>
<feature type="region of interest" description="Disordered" evidence="20">
    <location>
        <begin position="1040"/>
        <end position="1100"/>
    </location>
</feature>
<evidence type="ECO:0000259" key="21">
    <source>
        <dbReference type="PROSITE" id="PS50197"/>
    </source>
</evidence>
<dbReference type="InterPro" id="IPR023362">
    <property type="entry name" value="PH-BEACH_dom"/>
</dbReference>
<keyword evidence="8" id="KW-0853">WD repeat</keyword>
<gene>
    <name evidence="25" type="ORF">F2P81_016762</name>
</gene>
<feature type="compositionally biased region" description="Low complexity" evidence="20">
    <location>
        <begin position="1051"/>
        <end position="1061"/>
    </location>
</feature>
<feature type="domain" description="START" evidence="23">
    <location>
        <begin position="858"/>
        <end position="1041"/>
    </location>
</feature>
<feature type="compositionally biased region" description="Low complexity" evidence="20">
    <location>
        <begin position="270"/>
        <end position="289"/>
    </location>
</feature>
<evidence type="ECO:0000256" key="6">
    <source>
        <dbReference type="ARBA" id="ARBA00022490"/>
    </source>
</evidence>
<dbReference type="PROSITE" id="PS50197">
    <property type="entry name" value="BEACH"/>
    <property type="match status" value="1"/>
</dbReference>
<dbReference type="InterPro" id="IPR011993">
    <property type="entry name" value="PH-like_dom_sf"/>
</dbReference>
<feature type="compositionally biased region" description="Basic and acidic residues" evidence="20">
    <location>
        <begin position="185"/>
        <end position="200"/>
    </location>
</feature>
<feature type="compositionally biased region" description="Basic and acidic residues" evidence="20">
    <location>
        <begin position="2557"/>
        <end position="2569"/>
    </location>
</feature>
<evidence type="ECO:0000256" key="11">
    <source>
        <dbReference type="ARBA" id="ARBA00022990"/>
    </source>
</evidence>
<feature type="domain" description="Rho-GAP" evidence="22">
    <location>
        <begin position="606"/>
        <end position="812"/>
    </location>
</feature>
<feature type="region of interest" description="Disordered" evidence="20">
    <location>
        <begin position="481"/>
        <end position="501"/>
    </location>
</feature>